<keyword evidence="1" id="KW-1133">Transmembrane helix</keyword>
<dbReference type="OrthoDB" id="3527108at2759"/>
<dbReference type="EMBL" id="AQGS01000823">
    <property type="protein sequence ID" value="EPS36851.1"/>
    <property type="molecule type" value="Genomic_DNA"/>
</dbReference>
<name>S8A6X7_DACHA</name>
<gene>
    <name evidence="2" type="ORF">H072_9682</name>
</gene>
<keyword evidence="3" id="KW-1185">Reference proteome</keyword>
<evidence type="ECO:0000313" key="2">
    <source>
        <dbReference type="EMBL" id="EPS36851.1"/>
    </source>
</evidence>
<dbReference type="eggNOG" id="ENOG502QRTD">
    <property type="taxonomic scope" value="Eukaryota"/>
</dbReference>
<sequence>MLQHFIPQKWKRGGRFGPYVPLKSPIEGRHDDLPYPGSKRSSITNYIRLPSTRTIVVLLCLLMELFIGYVIGWWHAKANIKQRPHIPGVKPCIDDPHYRRTFGSEDGDWFFHAPIGETHYPAVPRYNVLLRSDALSELMASRQQSPLTPLFIPFTRNHKMLEQAVLSYIAAGWPRYEIIVLENTGTMDANPKGLLADDNPFYLNYDLLRQRYGVSILRTPTLLSFAQLQNYMISTAMSRGWDHYFWSHQDIAVMSNETAVPFKPFYGNIIESLARLKKAKGKKARWVGRFYAFDWLTLINVNQLVKVGAWDTFIPYYNTDCDWYERARLTGLTVEDDKAGLIFDLHKVIDEPEKRFFGMEAENDSPNSERFQGLRDLLSEIHANKSIPKAERNSWQSEFMGGKGDPWTYDPEGFQKAWWLTAERGRDIYKKKWDTSECSLISVGKKLQDAWVEPKPTE</sequence>
<proteinExistence type="predicted"/>
<evidence type="ECO:0000313" key="3">
    <source>
        <dbReference type="Proteomes" id="UP000015100"/>
    </source>
</evidence>
<organism evidence="2 3">
    <name type="scientific">Dactylellina haptotyla (strain CBS 200.50)</name>
    <name type="common">Nematode-trapping fungus</name>
    <name type="synonym">Monacrosporium haptotylum</name>
    <dbReference type="NCBI Taxonomy" id="1284197"/>
    <lineage>
        <taxon>Eukaryota</taxon>
        <taxon>Fungi</taxon>
        <taxon>Dikarya</taxon>
        <taxon>Ascomycota</taxon>
        <taxon>Pezizomycotina</taxon>
        <taxon>Orbiliomycetes</taxon>
        <taxon>Orbiliales</taxon>
        <taxon>Orbiliaceae</taxon>
        <taxon>Dactylellina</taxon>
    </lineage>
</organism>
<evidence type="ECO:0000256" key="1">
    <source>
        <dbReference type="SAM" id="Phobius"/>
    </source>
</evidence>
<dbReference type="Proteomes" id="UP000015100">
    <property type="component" value="Unassembled WGS sequence"/>
</dbReference>
<dbReference type="InterPro" id="IPR029044">
    <property type="entry name" value="Nucleotide-diphossugar_trans"/>
</dbReference>
<keyword evidence="1" id="KW-0812">Transmembrane</keyword>
<dbReference type="HOGENOM" id="CLU_031065_1_1_1"/>
<dbReference type="SUPFAM" id="SSF53448">
    <property type="entry name" value="Nucleotide-diphospho-sugar transferases"/>
    <property type="match status" value="1"/>
</dbReference>
<dbReference type="AlphaFoldDB" id="S8A6X7"/>
<reference evidence="3" key="2">
    <citation type="submission" date="2013-04" db="EMBL/GenBank/DDBJ databases">
        <title>Genomic mechanisms accounting for the adaptation to parasitism in nematode-trapping fungi.</title>
        <authorList>
            <person name="Ahren D.G."/>
        </authorList>
    </citation>
    <scope>NUCLEOTIDE SEQUENCE [LARGE SCALE GENOMIC DNA]</scope>
    <source>
        <strain evidence="3">CBS 200.50</strain>
    </source>
</reference>
<feature type="transmembrane region" description="Helical" evidence="1">
    <location>
        <begin position="55"/>
        <end position="76"/>
    </location>
</feature>
<protein>
    <submittedName>
        <fullName evidence="2">Uncharacterized protein</fullName>
    </submittedName>
</protein>
<keyword evidence="1" id="KW-0472">Membrane</keyword>
<dbReference type="OMA" id="TDAWKVE"/>
<reference evidence="2 3" key="1">
    <citation type="journal article" date="2013" name="PLoS Genet.">
        <title>Genomic mechanisms accounting for the adaptation to parasitism in nematode-trapping fungi.</title>
        <authorList>
            <person name="Meerupati T."/>
            <person name="Andersson K.M."/>
            <person name="Friman E."/>
            <person name="Kumar D."/>
            <person name="Tunlid A."/>
            <person name="Ahren D."/>
        </authorList>
    </citation>
    <scope>NUCLEOTIDE SEQUENCE [LARGE SCALE GENOMIC DNA]</scope>
    <source>
        <strain evidence="2 3">CBS 200.50</strain>
    </source>
</reference>
<dbReference type="STRING" id="1284197.S8A6X7"/>
<comment type="caution">
    <text evidence="2">The sequence shown here is derived from an EMBL/GenBank/DDBJ whole genome shotgun (WGS) entry which is preliminary data.</text>
</comment>
<accession>S8A6X7</accession>